<keyword evidence="3" id="KW-1185">Reference proteome</keyword>
<dbReference type="PANTHER" id="PTHR31299">
    <property type="entry name" value="ESTERASE, PUTATIVE (AFU_ORTHOLOGUE AFUA_1G05850)-RELATED"/>
    <property type="match status" value="1"/>
</dbReference>
<evidence type="ECO:0000256" key="1">
    <source>
        <dbReference type="SAM" id="MobiDB-lite"/>
    </source>
</evidence>
<dbReference type="Gene3D" id="3.30.1870.10">
    <property type="entry name" value="EreA-like, domain 2"/>
    <property type="match status" value="1"/>
</dbReference>
<reference evidence="2" key="1">
    <citation type="submission" date="2024-05" db="EMBL/GenBank/DDBJ databases">
        <title>30 novel species of actinomycetes from the DSMZ collection.</title>
        <authorList>
            <person name="Nouioui I."/>
        </authorList>
    </citation>
    <scope>NUCLEOTIDE SEQUENCE</scope>
    <source>
        <strain evidence="2">DSM 41527</strain>
    </source>
</reference>
<accession>A0ABU2T8P3</accession>
<dbReference type="SUPFAM" id="SSF159501">
    <property type="entry name" value="EreA/ChaN-like"/>
    <property type="match status" value="1"/>
</dbReference>
<feature type="region of interest" description="Disordered" evidence="1">
    <location>
        <begin position="1"/>
        <end position="27"/>
    </location>
</feature>
<protein>
    <submittedName>
        <fullName evidence="2">Erythromycin esterase family protein</fullName>
    </submittedName>
</protein>
<dbReference type="Proteomes" id="UP001180551">
    <property type="component" value="Unassembled WGS sequence"/>
</dbReference>
<comment type="caution">
    <text evidence="2">The sequence shown here is derived from an EMBL/GenBank/DDBJ whole genome shotgun (WGS) entry which is preliminary data.</text>
</comment>
<dbReference type="Pfam" id="PF05139">
    <property type="entry name" value="Erythro_esteras"/>
    <property type="match status" value="1"/>
</dbReference>
<dbReference type="RefSeq" id="WP_311624444.1">
    <property type="nucleotide sequence ID" value="NZ_JAVRFE010000019.1"/>
</dbReference>
<gene>
    <name evidence="2" type="ORF">RM550_16380</name>
</gene>
<organism evidence="2 3">
    <name type="scientific">Streptomyces mooreae</name>
    <dbReference type="NCBI Taxonomy" id="3075523"/>
    <lineage>
        <taxon>Bacteria</taxon>
        <taxon>Bacillati</taxon>
        <taxon>Actinomycetota</taxon>
        <taxon>Actinomycetes</taxon>
        <taxon>Kitasatosporales</taxon>
        <taxon>Streptomycetaceae</taxon>
        <taxon>Streptomyces</taxon>
    </lineage>
</organism>
<evidence type="ECO:0000313" key="3">
    <source>
        <dbReference type="Proteomes" id="UP001180551"/>
    </source>
</evidence>
<dbReference type="EMBL" id="JAVRFE010000019">
    <property type="protein sequence ID" value="MDT0457297.1"/>
    <property type="molecule type" value="Genomic_DNA"/>
</dbReference>
<dbReference type="PANTHER" id="PTHR31299:SF0">
    <property type="entry name" value="ESTERASE, PUTATIVE (AFU_ORTHOLOGUE AFUA_1G05850)-RELATED"/>
    <property type="match status" value="1"/>
</dbReference>
<dbReference type="Gene3D" id="3.40.1660.10">
    <property type="entry name" value="EreA-like (biosynthetic domain)"/>
    <property type="match status" value="1"/>
</dbReference>
<dbReference type="InterPro" id="IPR007815">
    <property type="entry name" value="Emycin_Estase"/>
</dbReference>
<name>A0ABU2T8P3_9ACTN</name>
<sequence length="140" mass="14901">MRNDTVAPHDSLPAHAGSSGPRQADVGPLSAATLDELAEKIAAAATVVGIGESTRSSRETFGVRDQLFRRLVQDHGFRALAVHDSARIAAGLDRYVHAGEGDAASALDNAWRPWRTAEMAATLECIRGARSPTMPVTRSR</sequence>
<dbReference type="InterPro" id="IPR052036">
    <property type="entry name" value="Hydrolase/PRTase-associated"/>
</dbReference>
<proteinExistence type="predicted"/>
<evidence type="ECO:0000313" key="2">
    <source>
        <dbReference type="EMBL" id="MDT0457297.1"/>
    </source>
</evidence>